<accession>X1TWW7</accession>
<protein>
    <recommendedName>
        <fullName evidence="2">SF4 helicase domain-containing protein</fullName>
    </recommendedName>
</protein>
<feature type="non-terminal residue" evidence="1">
    <location>
        <position position="1"/>
    </location>
</feature>
<dbReference type="Gene3D" id="3.40.50.300">
    <property type="entry name" value="P-loop containing nucleotide triphosphate hydrolases"/>
    <property type="match status" value="1"/>
</dbReference>
<dbReference type="EMBL" id="BARW01009784">
    <property type="protein sequence ID" value="GAI84504.1"/>
    <property type="molecule type" value="Genomic_DNA"/>
</dbReference>
<organism evidence="1">
    <name type="scientific">marine sediment metagenome</name>
    <dbReference type="NCBI Taxonomy" id="412755"/>
    <lineage>
        <taxon>unclassified sequences</taxon>
        <taxon>metagenomes</taxon>
        <taxon>ecological metagenomes</taxon>
    </lineage>
</organism>
<gene>
    <name evidence="1" type="ORF">S12H4_19543</name>
</gene>
<sequence>RKVPVLDLDLEMSEDSSSDRMMAMRGGFSLPFLLAQEKEKNMKAQLLRTLEIFKRNKYYHYFNEPNISLDDVDALITKSKRMFRDTGVIKGEDDYIFVTIDLLEMVKDFSVPIQERLFPAINKLHYIAKKQKCHIFFTLQGNENKIRSTKFTNPEDLDWYKIGMEDIFGSSAYASRARVMLSLQRPKHLRYMFFPDRIDEWELDEDIINCHCIKQNEGQLFFQQYVFGKNFKIYPRVIEEEN</sequence>
<proteinExistence type="predicted"/>
<comment type="caution">
    <text evidence="1">The sequence shown here is derived from an EMBL/GenBank/DDBJ whole genome shotgun (WGS) entry which is preliminary data.</text>
</comment>
<name>X1TWW7_9ZZZZ</name>
<reference evidence="1" key="1">
    <citation type="journal article" date="2014" name="Front. Microbiol.">
        <title>High frequency of phylogenetically diverse reductive dehalogenase-homologous genes in deep subseafloor sedimentary metagenomes.</title>
        <authorList>
            <person name="Kawai M."/>
            <person name="Futagami T."/>
            <person name="Toyoda A."/>
            <person name="Takaki Y."/>
            <person name="Nishi S."/>
            <person name="Hori S."/>
            <person name="Arai W."/>
            <person name="Tsubouchi T."/>
            <person name="Morono Y."/>
            <person name="Uchiyama I."/>
            <person name="Ito T."/>
            <person name="Fujiyama A."/>
            <person name="Inagaki F."/>
            <person name="Takami H."/>
        </authorList>
    </citation>
    <scope>NUCLEOTIDE SEQUENCE</scope>
    <source>
        <strain evidence="1">Expedition CK06-06</strain>
    </source>
</reference>
<evidence type="ECO:0008006" key="2">
    <source>
        <dbReference type="Google" id="ProtNLM"/>
    </source>
</evidence>
<dbReference type="InterPro" id="IPR027417">
    <property type="entry name" value="P-loop_NTPase"/>
</dbReference>
<dbReference type="AlphaFoldDB" id="X1TWW7"/>
<evidence type="ECO:0000313" key="1">
    <source>
        <dbReference type="EMBL" id="GAI84504.1"/>
    </source>
</evidence>